<protein>
    <submittedName>
        <fullName evidence="3">Uncharacterized protein</fullName>
    </submittedName>
</protein>
<evidence type="ECO:0000256" key="2">
    <source>
        <dbReference type="SAM" id="SignalP"/>
    </source>
</evidence>
<feature type="transmembrane region" description="Helical" evidence="1">
    <location>
        <begin position="110"/>
        <end position="131"/>
    </location>
</feature>
<sequence length="207" mass="21660">MLFAVTFSLAFLGATTRRLLAGGRLRGVASSPASESSLLGRTMTQPPDLVLVNLSVNSGMSSTLFGPLLLLLSSGEAFCPRLLFVPALLLLAPAALLLLLPLFFLLNFRLLLLLPAFLLLLPTLFVAGVWATDFVSAASVDNRLTSRWSSASLELTSPSSEVRRGDSAETGDSAIISFPSESESDASQGSSTVGNTRGLGGVLRSCA</sequence>
<keyword evidence="1" id="KW-1133">Transmembrane helix</keyword>
<proteinExistence type="predicted"/>
<dbReference type="EMBL" id="GIFC01014076">
    <property type="protein sequence ID" value="MXU96159.1"/>
    <property type="molecule type" value="Transcribed_RNA"/>
</dbReference>
<accession>A0A6B0V2B4</accession>
<organism evidence="3">
    <name type="scientific">Ixodes ricinus</name>
    <name type="common">Common tick</name>
    <name type="synonym">Acarus ricinus</name>
    <dbReference type="NCBI Taxonomy" id="34613"/>
    <lineage>
        <taxon>Eukaryota</taxon>
        <taxon>Metazoa</taxon>
        <taxon>Ecdysozoa</taxon>
        <taxon>Arthropoda</taxon>
        <taxon>Chelicerata</taxon>
        <taxon>Arachnida</taxon>
        <taxon>Acari</taxon>
        <taxon>Parasitiformes</taxon>
        <taxon>Ixodida</taxon>
        <taxon>Ixodoidea</taxon>
        <taxon>Ixodidae</taxon>
        <taxon>Ixodinae</taxon>
        <taxon>Ixodes</taxon>
    </lineage>
</organism>
<feature type="transmembrane region" description="Helical" evidence="1">
    <location>
        <begin position="54"/>
        <end position="72"/>
    </location>
</feature>
<keyword evidence="2" id="KW-0732">Signal</keyword>
<dbReference type="AlphaFoldDB" id="A0A6B0V2B4"/>
<feature type="transmembrane region" description="Helical" evidence="1">
    <location>
        <begin position="84"/>
        <end position="104"/>
    </location>
</feature>
<evidence type="ECO:0000256" key="1">
    <source>
        <dbReference type="SAM" id="Phobius"/>
    </source>
</evidence>
<feature type="chain" id="PRO_5025600066" evidence="2">
    <location>
        <begin position="17"/>
        <end position="207"/>
    </location>
</feature>
<feature type="signal peptide" evidence="2">
    <location>
        <begin position="1"/>
        <end position="16"/>
    </location>
</feature>
<reference evidence="3" key="1">
    <citation type="submission" date="2019-12" db="EMBL/GenBank/DDBJ databases">
        <title>An insight into the sialome of adult female Ixodes ricinus ticks feeding for 6 days.</title>
        <authorList>
            <person name="Perner J."/>
            <person name="Ribeiro J.M.C."/>
        </authorList>
    </citation>
    <scope>NUCLEOTIDE SEQUENCE</scope>
    <source>
        <strain evidence="3">Semi-engorged</strain>
        <tissue evidence="3">Salivary glands</tissue>
    </source>
</reference>
<keyword evidence="1" id="KW-0472">Membrane</keyword>
<evidence type="ECO:0000313" key="3">
    <source>
        <dbReference type="EMBL" id="MXU96159.1"/>
    </source>
</evidence>
<name>A0A6B0V2B4_IXORI</name>
<keyword evidence="1" id="KW-0812">Transmembrane</keyword>